<dbReference type="SUPFAM" id="SSF117281">
    <property type="entry name" value="Kelch motif"/>
    <property type="match status" value="2"/>
</dbReference>
<name>A0A0X3P518_SCHSO</name>
<dbReference type="Pfam" id="PF01344">
    <property type="entry name" value="Kelch_1"/>
    <property type="match status" value="1"/>
</dbReference>
<dbReference type="InterPro" id="IPR015915">
    <property type="entry name" value="Kelch-typ_b-propeller"/>
</dbReference>
<dbReference type="CDD" id="cd18242">
    <property type="entry name" value="BTB_POZ_KLHL12_C3IP1_DKIR"/>
    <property type="match status" value="1"/>
</dbReference>
<feature type="region of interest" description="Disordered" evidence="3">
    <location>
        <begin position="582"/>
        <end position="677"/>
    </location>
</feature>
<gene>
    <name evidence="5" type="ORF">TR117425</name>
</gene>
<feature type="compositionally biased region" description="Acidic residues" evidence="3">
    <location>
        <begin position="1068"/>
        <end position="1100"/>
    </location>
</feature>
<protein>
    <recommendedName>
        <fullName evidence="4">BTB domain-containing protein</fullName>
    </recommendedName>
</protein>
<keyword evidence="1" id="KW-0880">Kelch repeat</keyword>
<feature type="region of interest" description="Disordered" evidence="3">
    <location>
        <begin position="1406"/>
        <end position="1455"/>
    </location>
</feature>
<dbReference type="InterPro" id="IPR006652">
    <property type="entry name" value="Kelch_1"/>
</dbReference>
<dbReference type="PROSITE" id="PS50097">
    <property type="entry name" value="BTB"/>
    <property type="match status" value="1"/>
</dbReference>
<feature type="compositionally biased region" description="Low complexity" evidence="3">
    <location>
        <begin position="1191"/>
        <end position="1205"/>
    </location>
</feature>
<dbReference type="Pfam" id="PF24681">
    <property type="entry name" value="Kelch_KLHDC2_KLHL20_DRC7"/>
    <property type="match status" value="1"/>
</dbReference>
<keyword evidence="2" id="KW-0677">Repeat</keyword>
<dbReference type="FunFam" id="3.30.710.10:FF:000001">
    <property type="entry name" value="Kelch-like family member 20"/>
    <property type="match status" value="1"/>
</dbReference>
<feature type="region of interest" description="Disordered" evidence="3">
    <location>
        <begin position="776"/>
        <end position="849"/>
    </location>
</feature>
<feature type="domain" description="BTB" evidence="4">
    <location>
        <begin position="39"/>
        <end position="106"/>
    </location>
</feature>
<evidence type="ECO:0000256" key="1">
    <source>
        <dbReference type="ARBA" id="ARBA00022441"/>
    </source>
</evidence>
<evidence type="ECO:0000256" key="2">
    <source>
        <dbReference type="ARBA" id="ARBA00022737"/>
    </source>
</evidence>
<dbReference type="Pfam" id="PF07707">
    <property type="entry name" value="BACK"/>
    <property type="match status" value="1"/>
</dbReference>
<feature type="compositionally biased region" description="Polar residues" evidence="3">
    <location>
        <begin position="1272"/>
        <end position="1282"/>
    </location>
</feature>
<feature type="region of interest" description="Disordered" evidence="3">
    <location>
        <begin position="693"/>
        <end position="729"/>
    </location>
</feature>
<proteinExistence type="predicted"/>
<dbReference type="SUPFAM" id="SSF54695">
    <property type="entry name" value="POZ domain"/>
    <property type="match status" value="1"/>
</dbReference>
<dbReference type="PANTHER" id="PTHR24412">
    <property type="entry name" value="KELCH PROTEIN"/>
    <property type="match status" value="1"/>
</dbReference>
<dbReference type="SMART" id="SM00875">
    <property type="entry name" value="BACK"/>
    <property type="match status" value="1"/>
</dbReference>
<accession>A0A0X3P518</accession>
<organism evidence="5">
    <name type="scientific">Schistocephalus solidus</name>
    <name type="common">Tapeworm</name>
    <dbReference type="NCBI Taxonomy" id="70667"/>
    <lineage>
        <taxon>Eukaryota</taxon>
        <taxon>Metazoa</taxon>
        <taxon>Spiralia</taxon>
        <taxon>Lophotrochozoa</taxon>
        <taxon>Platyhelminthes</taxon>
        <taxon>Cestoda</taxon>
        <taxon>Eucestoda</taxon>
        <taxon>Diphyllobothriidea</taxon>
        <taxon>Diphyllobothriidae</taxon>
        <taxon>Schistocephalus</taxon>
    </lineage>
</organism>
<dbReference type="FunFam" id="1.25.40.420:FF:000001">
    <property type="entry name" value="Kelch-like family member 12"/>
    <property type="match status" value="1"/>
</dbReference>
<feature type="region of interest" description="Disordered" evidence="3">
    <location>
        <begin position="1259"/>
        <end position="1320"/>
    </location>
</feature>
<evidence type="ECO:0000313" key="5">
    <source>
        <dbReference type="EMBL" id="JAP46743.1"/>
    </source>
</evidence>
<evidence type="ECO:0000259" key="4">
    <source>
        <dbReference type="PROSITE" id="PS50097"/>
    </source>
</evidence>
<dbReference type="EMBL" id="GEEE01016482">
    <property type="protein sequence ID" value="JAP46743.1"/>
    <property type="molecule type" value="Transcribed_RNA"/>
</dbReference>
<dbReference type="Gene3D" id="3.30.710.10">
    <property type="entry name" value="Potassium Channel Kv1.1, Chain A"/>
    <property type="match status" value="1"/>
</dbReference>
<feature type="compositionally biased region" description="Basic and acidic residues" evidence="3">
    <location>
        <begin position="1436"/>
        <end position="1446"/>
    </location>
</feature>
<evidence type="ECO:0000256" key="3">
    <source>
        <dbReference type="SAM" id="MobiDB-lite"/>
    </source>
</evidence>
<dbReference type="InterPro" id="IPR011333">
    <property type="entry name" value="SKP1/BTB/POZ_sf"/>
</dbReference>
<sequence>MPDSNNSTEFSISENPDAERYSLSAFAKMNAFRKHGQLCDIVVKVGGREFPAHRVVLAASSDYFDAMFSSGMAESAQLEVELKSVSPDVMEALLDFMYTGQVRVSMDNVQDLLPAASLVQMEGVKTVCSAFLFGEVDASNVLGIRRFAELHSCTELETFTKNYAAHNFESVIEHEEFLFLTAEELSELLSREDLHVGSEETAYRAVIRWVYQDVEERSSHLPGLLSQLRLATMSVRFLTDVVDSERLIRLSMECRDLVDEAKRFHLRPDLRPQMRDRRFRQRDSGDEYLVVIGGFGSYQSPSDSVEMFNPRTREWSELPNLPISYRYVAACSLGTCVYVIGGFDGGERLNTVGLLDVAQRERGWRWLTPMHYKRGLSAACTHQGLIYVCGGFDGQTRLRALEVYHPKIAEWRILEEMSTAREGAGLVVADDCLYCLGGYDGFQLLNSMEAYDLRRGTWSMCKPMYMRRSGAGCAVLGDNIYVCGGYGGAEGRGPLHLDTVESFNTRLCQWTLVSSMNVPRCYVGACQLAGRIYVAAGYNGNRLLNTVEAFDPIDNTWTLYEENRMHHERCDTGMCVVRFPSHSEQNSIPSTSNAMSGPSLSRHTGSSATHSYAPRPAPLEQNHRPVRPSDTTGTMMPSAAPRMTAATSTANGRLRSAFRQTPTVPIHPVDRSDDSQTQVQVVTPLCQSTTTIVSEARPLPGSSQASGSGDIAASPLPPPPPSSAGRMAAPRRTIPSAHAVSRLMFESRSVGGGPPDAVHSLYHRLRMPPPLLNINDGGSAASLLDPPSRLQRQQRGRPTRFMRFSNHPGTAGQEQVVLEEELEEEEEEAEDDAGTGQEDDVGHGGPQYRPLPVFTERILADDVVSLLDGSENGYSLGALRGRSVRALPTRSTLGTANQRLSRHSTNSAPEYIALDIHNPLRASSDAVGQVSDFVSVVSADNVVSAPAASHTALTYDDLDGSAVATASVSAIPYSPTERLDQTLSAYTYSPTNVFLTPAYGQTLNLTETVDFLLDGDAEEGVHNERHSCLADHDVISLPREYSESYLDQALSNDISATGLFLDDEEVEAGCEVEEDDDDGEEEEEEEEEVVEYEEEEEEGDADHRCTFGGGPGASNSEAYSDVAAAFSFCPGNEASRLAYLRLEEAGEANEEPPTVSKPCQFDRTHRLRADVAPDTDLAVDAPPNSHTAHGSLDASTSSSLLPSPSFGDTQIVPPEVSVGPNSAFSDMPTAPGMMHQTQPALLSVQNSLLHSVAANNPASSGLWTQRSRRSSNSHPVAISTTEDTLEKRSIAVGARSSPSPPPNSPPIPPSQVFNTGDGDADSVVSAADACIRCEPQTSEDALVAAGGCNGLCDPHLLLLPVAPPQASIDGTQPDARSDGEGEEGDDSSNGVSAVLPLVDGQAEEPLPQHHHHHQHLTSLRDPVGEAAAAVPNPEFEPAHVREREMENELENQTQL</sequence>
<feature type="compositionally biased region" description="Polar residues" evidence="3">
    <location>
        <begin position="582"/>
        <end position="610"/>
    </location>
</feature>
<reference evidence="5" key="1">
    <citation type="submission" date="2016-01" db="EMBL/GenBank/DDBJ databases">
        <title>Reference transcriptome for the parasite Schistocephalus solidus: insights into the molecular evolution of parasitism.</title>
        <authorList>
            <person name="Hebert F.O."/>
            <person name="Grambauer S."/>
            <person name="Barber I."/>
            <person name="Landry C.R."/>
            <person name="Aubin-Horth N."/>
        </authorList>
    </citation>
    <scope>NUCLEOTIDE SEQUENCE</scope>
</reference>
<dbReference type="SMART" id="SM00612">
    <property type="entry name" value="Kelch"/>
    <property type="match status" value="6"/>
</dbReference>
<feature type="region of interest" description="Disordered" evidence="3">
    <location>
        <begin position="1176"/>
        <end position="1234"/>
    </location>
</feature>
<dbReference type="InterPro" id="IPR011705">
    <property type="entry name" value="BACK"/>
</dbReference>
<feature type="compositionally biased region" description="Pro residues" evidence="3">
    <location>
        <begin position="1298"/>
        <end position="1309"/>
    </location>
</feature>
<dbReference type="PANTHER" id="PTHR24412:SF441">
    <property type="entry name" value="KELCH-LIKE PROTEIN 28"/>
    <property type="match status" value="1"/>
</dbReference>
<feature type="region of interest" description="Disordered" evidence="3">
    <location>
        <begin position="1363"/>
        <end position="1392"/>
    </location>
</feature>
<dbReference type="InterPro" id="IPR000210">
    <property type="entry name" value="BTB/POZ_dom"/>
</dbReference>
<dbReference type="Gene3D" id="1.25.40.420">
    <property type="match status" value="1"/>
</dbReference>
<dbReference type="Pfam" id="PF00651">
    <property type="entry name" value="BTB"/>
    <property type="match status" value="1"/>
</dbReference>
<feature type="region of interest" description="Disordered" evidence="3">
    <location>
        <begin position="1068"/>
        <end position="1110"/>
    </location>
</feature>
<dbReference type="SMART" id="SM00225">
    <property type="entry name" value="BTB"/>
    <property type="match status" value="1"/>
</dbReference>
<dbReference type="Gene3D" id="2.120.10.80">
    <property type="entry name" value="Kelch-type beta propeller"/>
    <property type="match status" value="1"/>
</dbReference>
<feature type="compositionally biased region" description="Acidic residues" evidence="3">
    <location>
        <begin position="817"/>
        <end position="839"/>
    </location>
</feature>